<dbReference type="PANTHER" id="PTHR43132">
    <property type="entry name" value="ARSENICAL RESISTANCE OPERON REPRESSOR ARSR-RELATED"/>
    <property type="match status" value="1"/>
</dbReference>
<dbReference type="SUPFAM" id="SSF46785">
    <property type="entry name" value="Winged helix' DNA-binding domain"/>
    <property type="match status" value="1"/>
</dbReference>
<sequence>MKSRVQKATKNLSPKQMEKVFSQVAAYFNVLSEPARLRIMYSVCSGEKSVTEVVEMCGSSQANVSRHLLALHKAGILLRRKEGVTVYYSIADNATVEMCQSVCAKIAEGIH</sequence>
<keyword evidence="1" id="KW-0805">Transcription regulation</keyword>
<dbReference type="InterPro" id="IPR036388">
    <property type="entry name" value="WH-like_DNA-bd_sf"/>
</dbReference>
<gene>
    <name evidence="5" type="ORF">PKF023_08310</name>
</gene>
<dbReference type="PRINTS" id="PR00778">
    <property type="entry name" value="HTHARSR"/>
</dbReference>
<dbReference type="KEGG" id="pyt:PKF023_08310"/>
<dbReference type="Pfam" id="PF01022">
    <property type="entry name" value="HTH_5"/>
    <property type="match status" value="1"/>
</dbReference>
<dbReference type="AlphaFoldDB" id="A0A9C7FJU8"/>
<dbReference type="NCBIfam" id="NF033788">
    <property type="entry name" value="HTH_metalloreg"/>
    <property type="match status" value="1"/>
</dbReference>
<evidence type="ECO:0000256" key="1">
    <source>
        <dbReference type="ARBA" id="ARBA00023015"/>
    </source>
</evidence>
<keyword evidence="3" id="KW-0804">Transcription</keyword>
<dbReference type="PROSITE" id="PS50987">
    <property type="entry name" value="HTH_ARSR_2"/>
    <property type="match status" value="1"/>
</dbReference>
<dbReference type="Gene3D" id="1.10.10.10">
    <property type="entry name" value="Winged helix-like DNA-binding domain superfamily/Winged helix DNA-binding domain"/>
    <property type="match status" value="1"/>
</dbReference>
<dbReference type="InterPro" id="IPR011991">
    <property type="entry name" value="ArsR-like_HTH"/>
</dbReference>
<dbReference type="CDD" id="cd00090">
    <property type="entry name" value="HTH_ARSR"/>
    <property type="match status" value="1"/>
</dbReference>
<evidence type="ECO:0000256" key="2">
    <source>
        <dbReference type="ARBA" id="ARBA00023125"/>
    </source>
</evidence>
<reference evidence="5" key="1">
    <citation type="submission" date="2022-11" db="EMBL/GenBank/DDBJ databases">
        <title>Complete Genome Sequences of three Polynucleobacter sp. Subcluster PnecC Strains KF022, KF023, and KF032 Isolated from a Shallow Eutrophic Lake in Japan.</title>
        <authorList>
            <person name="Ogata Y."/>
            <person name="Watanabe K."/>
            <person name="Takemine S."/>
            <person name="Shindo C."/>
            <person name="Kurokawa R."/>
            <person name="Suda W."/>
        </authorList>
    </citation>
    <scope>NUCLEOTIDE SEQUENCE</scope>
    <source>
        <strain evidence="5">KF023</strain>
    </source>
</reference>
<proteinExistence type="predicted"/>
<dbReference type="InterPro" id="IPR036390">
    <property type="entry name" value="WH_DNA-bd_sf"/>
</dbReference>
<evidence type="ECO:0000313" key="5">
    <source>
        <dbReference type="EMBL" id="BDT77028.1"/>
    </source>
</evidence>
<dbReference type="PANTHER" id="PTHR43132:SF9">
    <property type="entry name" value="ARSR FAMILY TRANSCRIPTIONAL REGULATORY PROTEIN"/>
    <property type="match status" value="1"/>
</dbReference>
<dbReference type="GO" id="GO:0003700">
    <property type="term" value="F:DNA-binding transcription factor activity"/>
    <property type="evidence" value="ECO:0007669"/>
    <property type="project" value="InterPro"/>
</dbReference>
<evidence type="ECO:0000259" key="4">
    <source>
        <dbReference type="PROSITE" id="PS50987"/>
    </source>
</evidence>
<accession>A0A9C7FJU8</accession>
<evidence type="ECO:0000256" key="3">
    <source>
        <dbReference type="ARBA" id="ARBA00023163"/>
    </source>
</evidence>
<dbReference type="InterPro" id="IPR051011">
    <property type="entry name" value="Metal_resp_trans_reg"/>
</dbReference>
<organism evidence="5">
    <name type="scientific">Polynucleobacter yangtzensis</name>
    <dbReference type="NCBI Taxonomy" id="1743159"/>
    <lineage>
        <taxon>Bacteria</taxon>
        <taxon>Pseudomonadati</taxon>
        <taxon>Pseudomonadota</taxon>
        <taxon>Betaproteobacteria</taxon>
        <taxon>Burkholderiales</taxon>
        <taxon>Burkholderiaceae</taxon>
        <taxon>Polynucleobacter</taxon>
    </lineage>
</organism>
<protein>
    <submittedName>
        <fullName evidence="5">Transcriptional regulator</fullName>
    </submittedName>
</protein>
<feature type="domain" description="HTH arsR-type" evidence="4">
    <location>
        <begin position="16"/>
        <end position="110"/>
    </location>
</feature>
<name>A0A9C7FJU8_9BURK</name>
<keyword evidence="2" id="KW-0238">DNA-binding</keyword>
<dbReference type="Proteomes" id="UP001211097">
    <property type="component" value="Chromosome"/>
</dbReference>
<dbReference type="SMART" id="SM00418">
    <property type="entry name" value="HTH_ARSR"/>
    <property type="match status" value="1"/>
</dbReference>
<dbReference type="RefSeq" id="WP_281743423.1">
    <property type="nucleotide sequence ID" value="NZ_AP026973.1"/>
</dbReference>
<dbReference type="EMBL" id="AP026973">
    <property type="protein sequence ID" value="BDT77028.1"/>
    <property type="molecule type" value="Genomic_DNA"/>
</dbReference>
<dbReference type="InterPro" id="IPR001845">
    <property type="entry name" value="HTH_ArsR_DNA-bd_dom"/>
</dbReference>
<dbReference type="GO" id="GO:0003677">
    <property type="term" value="F:DNA binding"/>
    <property type="evidence" value="ECO:0007669"/>
    <property type="project" value="UniProtKB-KW"/>
</dbReference>